<dbReference type="InterPro" id="IPR024214">
    <property type="entry name" value="DUF3843"/>
</dbReference>
<dbReference type="EMBL" id="DYUD01000019">
    <property type="protein sequence ID" value="HJG89040.1"/>
    <property type="molecule type" value="Genomic_DNA"/>
</dbReference>
<dbReference type="Pfam" id="PF12954">
    <property type="entry name" value="DUF3843"/>
    <property type="match status" value="1"/>
</dbReference>
<dbReference type="Proteomes" id="UP000757103">
    <property type="component" value="Unassembled WGS sequence"/>
</dbReference>
<dbReference type="AlphaFoldDB" id="A0A921MR30"/>
<reference evidence="1" key="1">
    <citation type="journal article" date="2021" name="PeerJ">
        <title>Extensive microbial diversity within the chicken gut microbiome revealed by metagenomics and culture.</title>
        <authorList>
            <person name="Gilroy R."/>
            <person name="Ravi A."/>
            <person name="Getino M."/>
            <person name="Pursley I."/>
            <person name="Horton D.L."/>
            <person name="Alikhan N.F."/>
            <person name="Baker D."/>
            <person name="Gharbi K."/>
            <person name="Hall N."/>
            <person name="Watson M."/>
            <person name="Adriaenssens E.M."/>
            <person name="Foster-Nyarko E."/>
            <person name="Jarju S."/>
            <person name="Secka A."/>
            <person name="Antonio M."/>
            <person name="Oren A."/>
            <person name="Chaudhuri R.R."/>
            <person name="La Ragione R."/>
            <person name="Hildebrand F."/>
            <person name="Pallen M.J."/>
        </authorList>
    </citation>
    <scope>NUCLEOTIDE SEQUENCE</scope>
    <source>
        <strain evidence="1">CHK121-7720</strain>
    </source>
</reference>
<name>A0A921MR30_9BACT</name>
<reference evidence="1" key="2">
    <citation type="submission" date="2021-09" db="EMBL/GenBank/DDBJ databases">
        <authorList>
            <person name="Gilroy R."/>
        </authorList>
    </citation>
    <scope>NUCLEOTIDE SEQUENCE</scope>
    <source>
        <strain evidence="1">CHK121-7720</strain>
    </source>
</reference>
<organism evidence="1 2">
    <name type="scientific">Barnesiella viscericola</name>
    <dbReference type="NCBI Taxonomy" id="397865"/>
    <lineage>
        <taxon>Bacteria</taxon>
        <taxon>Pseudomonadati</taxon>
        <taxon>Bacteroidota</taxon>
        <taxon>Bacteroidia</taxon>
        <taxon>Bacteroidales</taxon>
        <taxon>Barnesiellaceae</taxon>
        <taxon>Barnesiella</taxon>
    </lineage>
</organism>
<dbReference type="RefSeq" id="WP_273306079.1">
    <property type="nucleotide sequence ID" value="NZ_DYUD01000019.1"/>
</dbReference>
<accession>A0A921MR30</accession>
<proteinExistence type="predicted"/>
<comment type="caution">
    <text evidence="1">The sequence shown here is derived from an EMBL/GenBank/DDBJ whole genome shotgun (WGS) entry which is preliminary data.</text>
</comment>
<protein>
    <submittedName>
        <fullName evidence="1">DUF3843 family protein</fullName>
    </submittedName>
</protein>
<sequence>MNNDKQRIYSGDWKTLHPYTGSASTDLYYITLANKVLAAIRPIEEALADDDYRKIDDSEQKELACILTAYFEDIISQTGIFQAFTRVYRRRFGKPLPFYTLDSDYTPGEINIEEVQFLIWHYHMQLNNLDVAYSPALDTFAAIAADVMALFEAEYETAPENEKLLHYFQLDEKEQHNLYALHSRFLWLCTQSYLFSNNGFLLEDQAESLADEAKEAGMEDQVPDMVNQLCNDFGFNQVTEFMRLTPPRWLAEVLGEDAPLYASLMSMGHKYTGYYRYEGGDDQVTRFRHIASDRVLEVTNRSLVGLPRNMKDPSLILRTGFVEWNGQWWLSGQISSYEDSEDLIGQITGDDDEYNLFEPEEDLPDDEQQIILTDILATTEGEEGQPLDESDTAWQALLSDEIGEDFFIAQVQAGQIKGLCFYDDPNNLLLDNLRFVTEYVKR</sequence>
<gene>
    <name evidence="1" type="ORF">K8U91_06155</name>
</gene>
<evidence type="ECO:0000313" key="2">
    <source>
        <dbReference type="Proteomes" id="UP000757103"/>
    </source>
</evidence>
<evidence type="ECO:0000313" key="1">
    <source>
        <dbReference type="EMBL" id="HJG89040.1"/>
    </source>
</evidence>